<gene>
    <name evidence="2" type="ORF">COCHEDRAFT_1208031</name>
</gene>
<dbReference type="Pfam" id="PF23155">
    <property type="entry name" value="DUF7053"/>
    <property type="match status" value="1"/>
</dbReference>
<reference evidence="2 3" key="1">
    <citation type="journal article" date="2012" name="PLoS Pathog.">
        <title>Diverse lifestyles and strategies of plant pathogenesis encoded in the genomes of eighteen Dothideomycetes fungi.</title>
        <authorList>
            <person name="Ohm R.A."/>
            <person name="Feau N."/>
            <person name="Henrissat B."/>
            <person name="Schoch C.L."/>
            <person name="Horwitz B.A."/>
            <person name="Barry K.W."/>
            <person name="Condon B.J."/>
            <person name="Copeland A.C."/>
            <person name="Dhillon B."/>
            <person name="Glaser F."/>
            <person name="Hesse C.N."/>
            <person name="Kosti I."/>
            <person name="LaButti K."/>
            <person name="Lindquist E.A."/>
            <person name="Lucas S."/>
            <person name="Salamov A.A."/>
            <person name="Bradshaw R.E."/>
            <person name="Ciuffetti L."/>
            <person name="Hamelin R.C."/>
            <person name="Kema G.H.J."/>
            <person name="Lawrence C."/>
            <person name="Scott J.A."/>
            <person name="Spatafora J.W."/>
            <person name="Turgeon B.G."/>
            <person name="de Wit P.J.G.M."/>
            <person name="Zhong S."/>
            <person name="Goodwin S.B."/>
            <person name="Grigoriev I.V."/>
        </authorList>
    </citation>
    <scope>NUCLEOTIDE SEQUENCE [LARGE SCALE GENOMIC DNA]</scope>
    <source>
        <strain evidence="3">C5 / ATCC 48332 / race O</strain>
    </source>
</reference>
<sequence>MFSLNTTATLRNVTHLPRSISYAQAVEQLHNHELLIRLDPEYASHETLPSDPATPEAKIYKITDHMNALPAGLWDTKVTFEAHMTDLDDGILWLIKAPLGLTQKTTWRCLRTESLGEVDKGTNEEEEGEWSLVEDVEIKANRMLVNTVKGKCEDNWRGTHGRFLAQLKEKVGAA</sequence>
<proteinExistence type="predicted"/>
<evidence type="ECO:0000313" key="2">
    <source>
        <dbReference type="EMBL" id="EMD85278.1"/>
    </source>
</evidence>
<dbReference type="EMBL" id="KB445591">
    <property type="protein sequence ID" value="EMD85278.1"/>
    <property type="molecule type" value="Genomic_DNA"/>
</dbReference>
<dbReference type="eggNOG" id="ENOG502SVDW">
    <property type="taxonomic scope" value="Eukaryota"/>
</dbReference>
<name>M2UBA5_COCH5</name>
<accession>M2UBA5</accession>
<evidence type="ECO:0000259" key="1">
    <source>
        <dbReference type="Pfam" id="PF23155"/>
    </source>
</evidence>
<dbReference type="InterPro" id="IPR055481">
    <property type="entry name" value="DUF7053"/>
</dbReference>
<keyword evidence="3" id="KW-1185">Reference proteome</keyword>
<dbReference type="PANTHER" id="PTHR38117">
    <property type="entry name" value="NACHT AND WD40 DOMAIN PROTEIN"/>
    <property type="match status" value="1"/>
</dbReference>
<reference evidence="3" key="2">
    <citation type="journal article" date="2013" name="PLoS Genet.">
        <title>Comparative genome structure, secondary metabolite, and effector coding capacity across Cochliobolus pathogens.</title>
        <authorList>
            <person name="Condon B.J."/>
            <person name="Leng Y."/>
            <person name="Wu D."/>
            <person name="Bushley K.E."/>
            <person name="Ohm R.A."/>
            <person name="Otillar R."/>
            <person name="Martin J."/>
            <person name="Schackwitz W."/>
            <person name="Grimwood J."/>
            <person name="MohdZainudin N."/>
            <person name="Xue C."/>
            <person name="Wang R."/>
            <person name="Manning V.A."/>
            <person name="Dhillon B."/>
            <person name="Tu Z.J."/>
            <person name="Steffenson B.J."/>
            <person name="Salamov A."/>
            <person name="Sun H."/>
            <person name="Lowry S."/>
            <person name="LaButti K."/>
            <person name="Han J."/>
            <person name="Copeland A."/>
            <person name="Lindquist E."/>
            <person name="Barry K."/>
            <person name="Schmutz J."/>
            <person name="Baker S.E."/>
            <person name="Ciuffetti L.M."/>
            <person name="Grigoriev I.V."/>
            <person name="Zhong S."/>
            <person name="Turgeon B.G."/>
        </authorList>
    </citation>
    <scope>NUCLEOTIDE SEQUENCE [LARGE SCALE GENOMIC DNA]</scope>
    <source>
        <strain evidence="3">C5 / ATCC 48332 / race O</strain>
    </source>
</reference>
<dbReference type="OMA" id="LWDSNVE"/>
<dbReference type="PANTHER" id="PTHR38117:SF1">
    <property type="entry name" value="DUF3074 DOMAIN-CONTAINING PROTEIN"/>
    <property type="match status" value="1"/>
</dbReference>
<protein>
    <recommendedName>
        <fullName evidence="1">DUF7053 domain-containing protein</fullName>
    </recommendedName>
</protein>
<evidence type="ECO:0000313" key="3">
    <source>
        <dbReference type="Proteomes" id="UP000016936"/>
    </source>
</evidence>
<dbReference type="HOGENOM" id="CLU_083371_0_0_1"/>
<feature type="domain" description="DUF7053" evidence="1">
    <location>
        <begin position="6"/>
        <end position="168"/>
    </location>
</feature>
<dbReference type="OrthoDB" id="4794810at2759"/>
<organism evidence="2 3">
    <name type="scientific">Cochliobolus heterostrophus (strain C5 / ATCC 48332 / race O)</name>
    <name type="common">Southern corn leaf blight fungus</name>
    <name type="synonym">Bipolaris maydis</name>
    <dbReference type="NCBI Taxonomy" id="701091"/>
    <lineage>
        <taxon>Eukaryota</taxon>
        <taxon>Fungi</taxon>
        <taxon>Dikarya</taxon>
        <taxon>Ascomycota</taxon>
        <taxon>Pezizomycotina</taxon>
        <taxon>Dothideomycetes</taxon>
        <taxon>Pleosporomycetidae</taxon>
        <taxon>Pleosporales</taxon>
        <taxon>Pleosporineae</taxon>
        <taxon>Pleosporaceae</taxon>
        <taxon>Bipolaris</taxon>
    </lineage>
</organism>
<dbReference type="AlphaFoldDB" id="M2UBA5"/>
<dbReference type="Proteomes" id="UP000016936">
    <property type="component" value="Unassembled WGS sequence"/>
</dbReference>